<proteinExistence type="predicted"/>
<sequence length="150" mass="16986">MNLLLHRERTQRDLGQRPAGEREQSLTSDVLKPVEILRQHVEQEVLDFPIGPLDQDEAAITGLGRMLKKDRSQRPPRIVGQVLIKPPRLTSPAEAKALALRTQSYQVLLAHTLDRFGHLLRHESRLAIDSQTASHCTAQTMPLRCPQHTQ</sequence>
<protein>
    <submittedName>
        <fullName evidence="2">Uncharacterized protein</fullName>
    </submittedName>
</protein>
<organism evidence="2 3">
    <name type="scientific">Streptomyces subrutilus</name>
    <dbReference type="NCBI Taxonomy" id="36818"/>
    <lineage>
        <taxon>Bacteria</taxon>
        <taxon>Bacillati</taxon>
        <taxon>Actinomycetota</taxon>
        <taxon>Actinomycetes</taxon>
        <taxon>Kitasatosporales</taxon>
        <taxon>Streptomycetaceae</taxon>
        <taxon>Streptomyces</taxon>
    </lineage>
</organism>
<accession>A0A1E5PKS1</accession>
<dbReference type="AlphaFoldDB" id="A0A1E5PKS1"/>
<gene>
    <name evidence="2" type="ORF">BGK67_01195</name>
</gene>
<reference evidence="2 3" key="1">
    <citation type="submission" date="2016-08" db="EMBL/GenBank/DDBJ databases">
        <title>The complete genome of Streptomyces subrutilus 10-1-1.</title>
        <authorList>
            <person name="Chen X."/>
        </authorList>
    </citation>
    <scope>NUCLEOTIDE SEQUENCE [LARGE SCALE GENOMIC DNA]</scope>
    <source>
        <strain evidence="2 3">10-1-1</strain>
    </source>
</reference>
<feature type="compositionally biased region" description="Basic and acidic residues" evidence="1">
    <location>
        <begin position="1"/>
        <end position="24"/>
    </location>
</feature>
<feature type="region of interest" description="Disordered" evidence="1">
    <location>
        <begin position="1"/>
        <end position="27"/>
    </location>
</feature>
<name>A0A1E5PKS1_9ACTN</name>
<evidence type="ECO:0000313" key="3">
    <source>
        <dbReference type="Proteomes" id="UP000095705"/>
    </source>
</evidence>
<evidence type="ECO:0000256" key="1">
    <source>
        <dbReference type="SAM" id="MobiDB-lite"/>
    </source>
</evidence>
<evidence type="ECO:0000313" key="2">
    <source>
        <dbReference type="EMBL" id="OEJ30169.1"/>
    </source>
</evidence>
<dbReference type="EMBL" id="MEHK01000001">
    <property type="protein sequence ID" value="OEJ30169.1"/>
    <property type="molecule type" value="Genomic_DNA"/>
</dbReference>
<comment type="caution">
    <text evidence="2">The sequence shown here is derived from an EMBL/GenBank/DDBJ whole genome shotgun (WGS) entry which is preliminary data.</text>
</comment>
<keyword evidence="3" id="KW-1185">Reference proteome</keyword>
<dbReference type="Proteomes" id="UP000095705">
    <property type="component" value="Unassembled WGS sequence"/>
</dbReference>